<sequence length="115" mass="12694">MQGRRVIVFQLTAEDTMKELDVLPGTELALTARSFRGRLPMMCTLAKARKHVLLGGSSYLAYVVDSRETVANVPVVGEFPDVFPDDLSDISHERQVEFWIKLIPGVVSVAKTCTG</sequence>
<evidence type="ECO:0000313" key="4">
    <source>
        <dbReference type="Proteomes" id="UP001172457"/>
    </source>
</evidence>
<comment type="caution">
    <text evidence="2">The sequence shown here is derived from an EMBL/GenBank/DDBJ whole genome shotgun (WGS) entry which is preliminary data.</text>
</comment>
<protein>
    <submittedName>
        <fullName evidence="2">Uncharacterized protein</fullName>
    </submittedName>
</protein>
<evidence type="ECO:0000313" key="1">
    <source>
        <dbReference type="EMBL" id="KAJ9563158.1"/>
    </source>
</evidence>
<dbReference type="AlphaFoldDB" id="A0AA38TLL3"/>
<dbReference type="EMBL" id="JARYMX010000002">
    <property type="protein sequence ID" value="KAJ9563159.1"/>
    <property type="molecule type" value="Genomic_DNA"/>
</dbReference>
<dbReference type="Proteomes" id="UP001172457">
    <property type="component" value="Chromosome 2"/>
</dbReference>
<evidence type="ECO:0000313" key="3">
    <source>
        <dbReference type="EMBL" id="KAJ9563160.1"/>
    </source>
</evidence>
<reference evidence="2" key="1">
    <citation type="submission" date="2023-03" db="EMBL/GenBank/DDBJ databases">
        <title>Chromosome-scale reference genome and RAD-based genetic map of yellow starthistle (Centaurea solstitialis) reveal putative structural variation and QTLs associated with invader traits.</title>
        <authorList>
            <person name="Reatini B."/>
            <person name="Cang F.A."/>
            <person name="Jiang Q."/>
            <person name="Mckibben M.T.W."/>
            <person name="Barker M.S."/>
            <person name="Rieseberg L.H."/>
            <person name="Dlugosch K.M."/>
        </authorList>
    </citation>
    <scope>NUCLEOTIDE SEQUENCE</scope>
    <source>
        <strain evidence="2">CAN-66</strain>
        <tissue evidence="2">Leaf</tissue>
    </source>
</reference>
<dbReference type="EMBL" id="JARYMX010000002">
    <property type="protein sequence ID" value="KAJ9563158.1"/>
    <property type="molecule type" value="Genomic_DNA"/>
</dbReference>
<evidence type="ECO:0000313" key="2">
    <source>
        <dbReference type="EMBL" id="KAJ9563159.1"/>
    </source>
</evidence>
<organism evidence="2 4">
    <name type="scientific">Centaurea solstitialis</name>
    <name type="common">yellow star-thistle</name>
    <dbReference type="NCBI Taxonomy" id="347529"/>
    <lineage>
        <taxon>Eukaryota</taxon>
        <taxon>Viridiplantae</taxon>
        <taxon>Streptophyta</taxon>
        <taxon>Embryophyta</taxon>
        <taxon>Tracheophyta</taxon>
        <taxon>Spermatophyta</taxon>
        <taxon>Magnoliopsida</taxon>
        <taxon>eudicotyledons</taxon>
        <taxon>Gunneridae</taxon>
        <taxon>Pentapetalae</taxon>
        <taxon>asterids</taxon>
        <taxon>campanulids</taxon>
        <taxon>Asterales</taxon>
        <taxon>Asteraceae</taxon>
        <taxon>Carduoideae</taxon>
        <taxon>Cardueae</taxon>
        <taxon>Centaureinae</taxon>
        <taxon>Centaurea</taxon>
    </lineage>
</organism>
<gene>
    <name evidence="1" type="ORF">OSB04_008318</name>
    <name evidence="2" type="ORF">OSB04_008319</name>
    <name evidence="3" type="ORF">OSB04_008320</name>
</gene>
<dbReference type="EMBL" id="JARYMX010000002">
    <property type="protein sequence ID" value="KAJ9563160.1"/>
    <property type="molecule type" value="Genomic_DNA"/>
</dbReference>
<name>A0AA38TLL3_9ASTR</name>
<accession>A0AA38TLL3</accession>
<proteinExistence type="predicted"/>
<keyword evidence="4" id="KW-1185">Reference proteome</keyword>